<feature type="compositionally biased region" description="Polar residues" evidence="1">
    <location>
        <begin position="1"/>
        <end position="12"/>
    </location>
</feature>
<dbReference type="Pfam" id="PF00149">
    <property type="entry name" value="Metallophos"/>
    <property type="match status" value="1"/>
</dbReference>
<sequence>MLGGSKASTGGQPSPLPGKEGEPAFQRTIVAVGDLHGDYPNMMTVLKMAKVVSENGTWTGNVDYLVQTGDIVDRGDDTLKMYRYLENLRVQAQKAGGDIRSHFGNHEVMNLIGDWRYVPQKEILTFGGVEARQQMLSRGWLGQTWRANYTITTRLPLHPSLGPINTDYDPEKAGRLQDISHAAVSFLHGGLSPTYEDLTPYPSRINSLGASLVKKLQERRPLPAPHPPNQYPGLPPATTQAEHELYGGNGPLWYRGWAMDKDAVVCKKVDAVVEKLGVRRLVMGHTPNFTGIVSRCGGKILLIDTGISHAYGGVLSAARFSYTLTPTKQKGYWIEKEVVTAIYEQKEEVLVDSEREIQADFI</sequence>
<organism evidence="3 4">
    <name type="scientific">Tulasnella calospora MUT 4182</name>
    <dbReference type="NCBI Taxonomy" id="1051891"/>
    <lineage>
        <taxon>Eukaryota</taxon>
        <taxon>Fungi</taxon>
        <taxon>Dikarya</taxon>
        <taxon>Basidiomycota</taxon>
        <taxon>Agaricomycotina</taxon>
        <taxon>Agaricomycetes</taxon>
        <taxon>Cantharellales</taxon>
        <taxon>Tulasnellaceae</taxon>
        <taxon>Tulasnella</taxon>
    </lineage>
</organism>
<feature type="region of interest" description="Disordered" evidence="1">
    <location>
        <begin position="1"/>
        <end position="23"/>
    </location>
</feature>
<dbReference type="STRING" id="1051891.A0A0C3Q996"/>
<dbReference type="EMBL" id="KN823174">
    <property type="protein sequence ID" value="KIO20464.1"/>
    <property type="molecule type" value="Genomic_DNA"/>
</dbReference>
<dbReference type="PANTHER" id="PTHR46546:SF4">
    <property type="entry name" value="SHEWANELLA-LIKE PROTEIN PHOSPHATASE 1"/>
    <property type="match status" value="1"/>
</dbReference>
<keyword evidence="4" id="KW-1185">Reference proteome</keyword>
<evidence type="ECO:0000259" key="2">
    <source>
        <dbReference type="Pfam" id="PF00149"/>
    </source>
</evidence>
<dbReference type="InterPro" id="IPR004843">
    <property type="entry name" value="Calcineurin-like_PHP"/>
</dbReference>
<dbReference type="OrthoDB" id="5976022at2759"/>
<dbReference type="Proteomes" id="UP000054248">
    <property type="component" value="Unassembled WGS sequence"/>
</dbReference>
<gene>
    <name evidence="3" type="ORF">M407DRAFT_81550</name>
</gene>
<reference evidence="4" key="2">
    <citation type="submission" date="2015-01" db="EMBL/GenBank/DDBJ databases">
        <title>Evolutionary Origins and Diversification of the Mycorrhizal Mutualists.</title>
        <authorList>
            <consortium name="DOE Joint Genome Institute"/>
            <consortium name="Mycorrhizal Genomics Consortium"/>
            <person name="Kohler A."/>
            <person name="Kuo A."/>
            <person name="Nagy L.G."/>
            <person name="Floudas D."/>
            <person name="Copeland A."/>
            <person name="Barry K.W."/>
            <person name="Cichocki N."/>
            <person name="Veneault-Fourrey C."/>
            <person name="LaButti K."/>
            <person name="Lindquist E.A."/>
            <person name="Lipzen A."/>
            <person name="Lundell T."/>
            <person name="Morin E."/>
            <person name="Murat C."/>
            <person name="Riley R."/>
            <person name="Ohm R."/>
            <person name="Sun H."/>
            <person name="Tunlid A."/>
            <person name="Henrissat B."/>
            <person name="Grigoriev I.V."/>
            <person name="Hibbett D.S."/>
            <person name="Martin F."/>
        </authorList>
    </citation>
    <scope>NUCLEOTIDE SEQUENCE [LARGE SCALE GENOMIC DNA]</scope>
    <source>
        <strain evidence="4">MUT 4182</strain>
    </source>
</reference>
<reference evidence="3 4" key="1">
    <citation type="submission" date="2014-04" db="EMBL/GenBank/DDBJ databases">
        <authorList>
            <consortium name="DOE Joint Genome Institute"/>
            <person name="Kuo A."/>
            <person name="Girlanda M."/>
            <person name="Perotto S."/>
            <person name="Kohler A."/>
            <person name="Nagy L.G."/>
            <person name="Floudas D."/>
            <person name="Copeland A."/>
            <person name="Barry K.W."/>
            <person name="Cichocki N."/>
            <person name="Veneault-Fourrey C."/>
            <person name="LaButti K."/>
            <person name="Lindquist E.A."/>
            <person name="Lipzen A."/>
            <person name="Lundell T."/>
            <person name="Morin E."/>
            <person name="Murat C."/>
            <person name="Sun H."/>
            <person name="Tunlid A."/>
            <person name="Henrissat B."/>
            <person name="Grigoriev I.V."/>
            <person name="Hibbett D.S."/>
            <person name="Martin F."/>
            <person name="Nordberg H.P."/>
            <person name="Cantor M.N."/>
            <person name="Hua S.X."/>
        </authorList>
    </citation>
    <scope>NUCLEOTIDE SEQUENCE [LARGE SCALE GENOMIC DNA]</scope>
    <source>
        <strain evidence="3 4">MUT 4182</strain>
    </source>
</reference>
<evidence type="ECO:0000313" key="4">
    <source>
        <dbReference type="Proteomes" id="UP000054248"/>
    </source>
</evidence>
<dbReference type="PANTHER" id="PTHR46546">
    <property type="entry name" value="SHEWANELLA-LIKE PROTEIN PHOSPHATASE 1"/>
    <property type="match status" value="1"/>
</dbReference>
<dbReference type="AlphaFoldDB" id="A0A0C3Q996"/>
<name>A0A0C3Q996_9AGAM</name>
<dbReference type="InterPro" id="IPR029052">
    <property type="entry name" value="Metallo-depent_PP-like"/>
</dbReference>
<evidence type="ECO:0000256" key="1">
    <source>
        <dbReference type="SAM" id="MobiDB-lite"/>
    </source>
</evidence>
<feature type="domain" description="Calcineurin-like phosphoesterase" evidence="2">
    <location>
        <begin position="28"/>
        <end position="287"/>
    </location>
</feature>
<accession>A0A0C3Q996</accession>
<proteinExistence type="predicted"/>
<dbReference type="SUPFAM" id="SSF56300">
    <property type="entry name" value="Metallo-dependent phosphatases"/>
    <property type="match status" value="1"/>
</dbReference>
<protein>
    <recommendedName>
        <fullName evidence="2">Calcineurin-like phosphoesterase domain-containing protein</fullName>
    </recommendedName>
</protein>
<dbReference type="GO" id="GO:0016787">
    <property type="term" value="F:hydrolase activity"/>
    <property type="evidence" value="ECO:0007669"/>
    <property type="project" value="InterPro"/>
</dbReference>
<dbReference type="Gene3D" id="3.60.21.10">
    <property type="match status" value="1"/>
</dbReference>
<evidence type="ECO:0000313" key="3">
    <source>
        <dbReference type="EMBL" id="KIO20464.1"/>
    </source>
</evidence>
<dbReference type="HOGENOM" id="CLU_042543_3_0_1"/>